<dbReference type="Gene3D" id="1.10.12.10">
    <property type="entry name" value="Lyase 2-enoyl-coa Hydratase, Chain A, domain 2"/>
    <property type="match status" value="1"/>
</dbReference>
<dbReference type="EMBL" id="CP014546">
    <property type="protein sequence ID" value="AMN81953.1"/>
    <property type="molecule type" value="Genomic_DNA"/>
</dbReference>
<dbReference type="NCBIfam" id="NF006007">
    <property type="entry name" value="PRK08138.1"/>
    <property type="match status" value="1"/>
</dbReference>
<dbReference type="GO" id="GO:0016836">
    <property type="term" value="F:hydro-lyase activity"/>
    <property type="evidence" value="ECO:0007669"/>
    <property type="project" value="UniProtKB-ARBA"/>
</dbReference>
<dbReference type="InterPro" id="IPR018376">
    <property type="entry name" value="Enoyl-CoA_hyd/isom_CS"/>
</dbReference>
<dbReference type="GO" id="GO:0006635">
    <property type="term" value="P:fatty acid beta-oxidation"/>
    <property type="evidence" value="ECO:0007669"/>
    <property type="project" value="TreeGrafter"/>
</dbReference>
<dbReference type="KEGG" id="pazo:AYR47_28225"/>
<protein>
    <submittedName>
        <fullName evidence="4">Enoyl-CoA hydratase</fullName>
    </submittedName>
</protein>
<dbReference type="AlphaFoldDB" id="A0A127I5I1"/>
<accession>A0A127I5I1</accession>
<evidence type="ECO:0000256" key="3">
    <source>
        <dbReference type="RuleBase" id="RU003707"/>
    </source>
</evidence>
<evidence type="ECO:0000256" key="1">
    <source>
        <dbReference type="ARBA" id="ARBA00005254"/>
    </source>
</evidence>
<dbReference type="Proteomes" id="UP000070516">
    <property type="component" value="Chromosome"/>
</dbReference>
<evidence type="ECO:0000256" key="2">
    <source>
        <dbReference type="ARBA" id="ARBA00023239"/>
    </source>
</evidence>
<organism evidence="4 5">
    <name type="scientific">Pseudomonas azotoformans</name>
    <dbReference type="NCBI Taxonomy" id="47878"/>
    <lineage>
        <taxon>Bacteria</taxon>
        <taxon>Pseudomonadati</taxon>
        <taxon>Pseudomonadota</taxon>
        <taxon>Gammaproteobacteria</taxon>
        <taxon>Pseudomonadales</taxon>
        <taxon>Pseudomonadaceae</taxon>
        <taxon>Pseudomonas</taxon>
    </lineage>
</organism>
<dbReference type="Gene3D" id="3.90.226.10">
    <property type="entry name" value="2-enoyl-CoA Hydratase, Chain A, domain 1"/>
    <property type="match status" value="1"/>
</dbReference>
<reference evidence="4 5" key="1">
    <citation type="submission" date="2016-02" db="EMBL/GenBank/DDBJ databases">
        <title>Complete genome sequence of Pseudomonas azotoformans S4.</title>
        <authorList>
            <person name="Fang Y."/>
            <person name="Wu L."/>
            <person name="Feng G."/>
        </authorList>
    </citation>
    <scope>NUCLEOTIDE SEQUENCE [LARGE SCALE GENOMIC DNA]</scope>
    <source>
        <strain evidence="4 5">S4</strain>
    </source>
</reference>
<gene>
    <name evidence="4" type="ORF">AYR47_28225</name>
</gene>
<name>A0A127I5I1_PSEAZ</name>
<dbReference type="FunFam" id="1.10.12.10:FF:000001">
    <property type="entry name" value="Probable enoyl-CoA hydratase, mitochondrial"/>
    <property type="match status" value="1"/>
</dbReference>
<dbReference type="Pfam" id="PF00378">
    <property type="entry name" value="ECH_1"/>
    <property type="match status" value="1"/>
</dbReference>
<dbReference type="PANTHER" id="PTHR11941:SF54">
    <property type="entry name" value="ENOYL-COA HYDRATASE, MITOCHONDRIAL"/>
    <property type="match status" value="1"/>
</dbReference>
<dbReference type="InterPro" id="IPR001753">
    <property type="entry name" value="Enoyl-CoA_hydra/iso"/>
</dbReference>
<evidence type="ECO:0000313" key="4">
    <source>
        <dbReference type="EMBL" id="AMN81953.1"/>
    </source>
</evidence>
<dbReference type="InterPro" id="IPR029045">
    <property type="entry name" value="ClpP/crotonase-like_dom_sf"/>
</dbReference>
<dbReference type="RefSeq" id="WP_033900950.1">
    <property type="nucleotide sequence ID" value="NZ_CP014546.1"/>
</dbReference>
<evidence type="ECO:0000313" key="5">
    <source>
        <dbReference type="Proteomes" id="UP000070516"/>
    </source>
</evidence>
<keyword evidence="2" id="KW-0456">Lyase</keyword>
<dbReference type="InterPro" id="IPR014748">
    <property type="entry name" value="Enoyl-CoA_hydra_C"/>
</dbReference>
<dbReference type="CDD" id="cd06558">
    <property type="entry name" value="crotonase-like"/>
    <property type="match status" value="1"/>
</dbReference>
<comment type="similarity">
    <text evidence="1 3">Belongs to the enoyl-CoA hydratase/isomerase family.</text>
</comment>
<dbReference type="PROSITE" id="PS00166">
    <property type="entry name" value="ENOYL_COA_HYDRATASE"/>
    <property type="match status" value="1"/>
</dbReference>
<sequence length="261" mass="28174">MTSANPPVVTLDVHDNGVAVVRIHRPEVKNALNAQVREALAEHFRALSRRQDVRAIVLTGGEQFFVAGADIKEFASAGAIDMYRRHTEYLWEAISRCPKPVIAAVNGFALGGGCELAMHCDLIVAGESARFAQPEVKLGLMPGAGGTQRLIRAVGKFQAMRIALTGCMVSAKEALAIGMLSEMVSDDQTLPRALELAAQIAALPPLAVEQIKEVMLAGADLPLESALVLERKAFQLLFDSKDQKEGAAAFFEKRTPHYRGE</sequence>
<proteinExistence type="inferred from homology"/>
<dbReference type="PANTHER" id="PTHR11941">
    <property type="entry name" value="ENOYL-COA HYDRATASE-RELATED"/>
    <property type="match status" value="1"/>
</dbReference>
<dbReference type="SUPFAM" id="SSF52096">
    <property type="entry name" value="ClpP/crotonase"/>
    <property type="match status" value="1"/>
</dbReference>
<dbReference type="FunFam" id="3.90.226.10:FF:000009">
    <property type="entry name" value="Carnitinyl-CoA dehydratase"/>
    <property type="match status" value="1"/>
</dbReference>